<sequence>MPPMSPMRHWTDGKIRCHIFTCMAALTYLRILENRLAQAGIGQTAAAAMESMRNLHSCFCWYAGKSKPQWMIEEPTENQTDILKAFGHRIAGGVLQKLGG</sequence>
<dbReference type="RefSeq" id="WP_011700529.1">
    <property type="nucleotide sequence ID" value="NC_008554.1"/>
</dbReference>
<name>A0LPQ2_SYNFM</name>
<protein>
    <submittedName>
        <fullName evidence="1">Uncharacterized protein</fullName>
    </submittedName>
</protein>
<evidence type="ECO:0000313" key="2">
    <source>
        <dbReference type="Proteomes" id="UP000001784"/>
    </source>
</evidence>
<dbReference type="eggNOG" id="COG5421">
    <property type="taxonomic scope" value="Bacteria"/>
</dbReference>
<dbReference type="InParanoid" id="A0LPQ2"/>
<dbReference type="KEGG" id="sfu:Sfum_3734"/>
<dbReference type="AlphaFoldDB" id="A0LPQ2"/>
<reference evidence="1 2" key="1">
    <citation type="submission" date="2006-10" db="EMBL/GenBank/DDBJ databases">
        <title>Complete sequence of Syntrophobacter fumaroxidans MPOB.</title>
        <authorList>
            <consortium name="US DOE Joint Genome Institute"/>
            <person name="Copeland A."/>
            <person name="Lucas S."/>
            <person name="Lapidus A."/>
            <person name="Barry K."/>
            <person name="Detter J.C."/>
            <person name="Glavina del Rio T."/>
            <person name="Hammon N."/>
            <person name="Israni S."/>
            <person name="Pitluck S."/>
            <person name="Goltsman E.G."/>
            <person name="Martinez M."/>
            <person name="Schmutz J."/>
            <person name="Larimer F."/>
            <person name="Land M."/>
            <person name="Hauser L."/>
            <person name="Kyrpides N."/>
            <person name="Kim E."/>
            <person name="Boone D.R."/>
            <person name="Brockman F."/>
            <person name="Culley D."/>
            <person name="Ferry J."/>
            <person name="Gunsalus R."/>
            <person name="McInerney M.J."/>
            <person name="Morrison M."/>
            <person name="Plugge C."/>
            <person name="Rohlin L."/>
            <person name="Scholten J."/>
            <person name="Sieber J."/>
            <person name="Stams A.J.M."/>
            <person name="Worm P."/>
            <person name="Henstra A.M."/>
            <person name="Richardson P."/>
        </authorList>
    </citation>
    <scope>NUCLEOTIDE SEQUENCE [LARGE SCALE GENOMIC DNA]</scope>
    <source>
        <strain evidence="2">DSM 10017 / MPOB</strain>
    </source>
</reference>
<evidence type="ECO:0000313" key="1">
    <source>
        <dbReference type="EMBL" id="ABK19404.1"/>
    </source>
</evidence>
<dbReference type="Proteomes" id="UP000001784">
    <property type="component" value="Chromosome"/>
</dbReference>
<dbReference type="EMBL" id="CP000478">
    <property type="protein sequence ID" value="ABK19404.1"/>
    <property type="molecule type" value="Genomic_DNA"/>
</dbReference>
<dbReference type="HOGENOM" id="CLU_2304649_0_0_7"/>
<gene>
    <name evidence="1" type="ordered locus">Sfum_3734</name>
</gene>
<keyword evidence="2" id="KW-1185">Reference proteome</keyword>
<organism evidence="1 2">
    <name type="scientific">Syntrophobacter fumaroxidans (strain DSM 10017 / MPOB)</name>
    <dbReference type="NCBI Taxonomy" id="335543"/>
    <lineage>
        <taxon>Bacteria</taxon>
        <taxon>Pseudomonadati</taxon>
        <taxon>Thermodesulfobacteriota</taxon>
        <taxon>Syntrophobacteria</taxon>
        <taxon>Syntrophobacterales</taxon>
        <taxon>Syntrophobacteraceae</taxon>
        <taxon>Syntrophobacter</taxon>
    </lineage>
</organism>
<accession>A0LPQ2</accession>
<proteinExistence type="predicted"/>